<dbReference type="CDD" id="cd05483">
    <property type="entry name" value="retropepsin_like_bacteria"/>
    <property type="match status" value="1"/>
</dbReference>
<dbReference type="GO" id="GO:0006508">
    <property type="term" value="P:proteolysis"/>
    <property type="evidence" value="ECO:0007669"/>
    <property type="project" value="UniProtKB-KW"/>
</dbReference>
<dbReference type="SUPFAM" id="SSF50630">
    <property type="entry name" value="Acid proteases"/>
    <property type="match status" value="1"/>
</dbReference>
<name>A0A840RYY1_9BURK</name>
<keyword evidence="2" id="KW-1185">Reference proteome</keyword>
<dbReference type="EMBL" id="JACHHQ010000010">
    <property type="protein sequence ID" value="MBB5202066.1"/>
    <property type="molecule type" value="Genomic_DNA"/>
</dbReference>
<dbReference type="InterPro" id="IPR021109">
    <property type="entry name" value="Peptidase_aspartic_dom_sf"/>
</dbReference>
<evidence type="ECO:0000313" key="2">
    <source>
        <dbReference type="Proteomes" id="UP000571084"/>
    </source>
</evidence>
<organism evidence="1 2">
    <name type="scientific">Glaciimonas immobilis</name>
    <dbReference type="NCBI Taxonomy" id="728004"/>
    <lineage>
        <taxon>Bacteria</taxon>
        <taxon>Pseudomonadati</taxon>
        <taxon>Pseudomonadota</taxon>
        <taxon>Betaproteobacteria</taxon>
        <taxon>Burkholderiales</taxon>
        <taxon>Oxalobacteraceae</taxon>
        <taxon>Glaciimonas</taxon>
    </lineage>
</organism>
<comment type="caution">
    <text evidence="1">The sequence shown here is derived from an EMBL/GenBank/DDBJ whole genome shotgun (WGS) entry which is preliminary data.</text>
</comment>
<dbReference type="InterPro" id="IPR034122">
    <property type="entry name" value="Retropepsin-like_bacterial"/>
</dbReference>
<dbReference type="AlphaFoldDB" id="A0A840RYY1"/>
<dbReference type="Gene3D" id="2.40.70.10">
    <property type="entry name" value="Acid Proteases"/>
    <property type="match status" value="1"/>
</dbReference>
<sequence length="198" mass="20761">MAFSAQATDVGVVGLFPGKAVLVINGAAPKTYSVGDKIDANVRLTSVTGSTATVDVKGKPQIIGIGEYVSRSAPGISASVTLKVNGAGHFVAQSQVNRGTIKMLVDTGATVIAIPAADAIRLGINYQQGQTITMSTANGPALAYRVRLDTVKVGDIELRQVDAVVMESGLSFALLGMSFLNRTEMRREGDMMVLTKRF</sequence>
<proteinExistence type="predicted"/>
<gene>
    <name evidence="1" type="ORF">HNR39_003929</name>
</gene>
<keyword evidence="1" id="KW-0645">Protease</keyword>
<dbReference type="Pfam" id="PF13975">
    <property type="entry name" value="gag-asp_proteas"/>
    <property type="match status" value="1"/>
</dbReference>
<dbReference type="PROSITE" id="PS00141">
    <property type="entry name" value="ASP_PROTEASE"/>
    <property type="match status" value="1"/>
</dbReference>
<dbReference type="RefSeq" id="WP_168054331.1">
    <property type="nucleotide sequence ID" value="NZ_JAAOZT010000004.1"/>
</dbReference>
<protein>
    <submittedName>
        <fullName evidence="1">Aspartyl protease family protein</fullName>
    </submittedName>
</protein>
<dbReference type="GO" id="GO:0004190">
    <property type="term" value="F:aspartic-type endopeptidase activity"/>
    <property type="evidence" value="ECO:0007669"/>
    <property type="project" value="InterPro"/>
</dbReference>
<dbReference type="InterPro" id="IPR011969">
    <property type="entry name" value="Clan_AA_Asp_peptidase_C"/>
</dbReference>
<dbReference type="Proteomes" id="UP000571084">
    <property type="component" value="Unassembled WGS sequence"/>
</dbReference>
<dbReference type="InterPro" id="IPR001969">
    <property type="entry name" value="Aspartic_peptidase_AS"/>
</dbReference>
<dbReference type="NCBIfam" id="TIGR02281">
    <property type="entry name" value="clan_AA_DTGA"/>
    <property type="match status" value="1"/>
</dbReference>
<reference evidence="1 2" key="1">
    <citation type="submission" date="2020-08" db="EMBL/GenBank/DDBJ databases">
        <title>Genomic Encyclopedia of Type Strains, Phase IV (KMG-IV): sequencing the most valuable type-strain genomes for metagenomic binning, comparative biology and taxonomic classification.</title>
        <authorList>
            <person name="Goeker M."/>
        </authorList>
    </citation>
    <scope>NUCLEOTIDE SEQUENCE [LARGE SCALE GENOMIC DNA]</scope>
    <source>
        <strain evidence="1 2">DSM 23240</strain>
    </source>
</reference>
<evidence type="ECO:0000313" key="1">
    <source>
        <dbReference type="EMBL" id="MBB5202066.1"/>
    </source>
</evidence>
<keyword evidence="1" id="KW-0378">Hydrolase</keyword>
<accession>A0A840RYY1</accession>